<dbReference type="InterPro" id="IPR048661">
    <property type="entry name" value="CPL1-like"/>
</dbReference>
<organism evidence="3 4">
    <name type="scientific">Kwoniella shivajii</name>
    <dbReference type="NCBI Taxonomy" id="564305"/>
    <lineage>
        <taxon>Eukaryota</taxon>
        <taxon>Fungi</taxon>
        <taxon>Dikarya</taxon>
        <taxon>Basidiomycota</taxon>
        <taxon>Agaricomycotina</taxon>
        <taxon>Tremellomycetes</taxon>
        <taxon>Tremellales</taxon>
        <taxon>Cryptococcaceae</taxon>
        <taxon>Kwoniella</taxon>
    </lineage>
</organism>
<evidence type="ECO:0000256" key="1">
    <source>
        <dbReference type="SAM" id="SignalP"/>
    </source>
</evidence>
<dbReference type="GeneID" id="87956042"/>
<evidence type="ECO:0000259" key="2">
    <source>
        <dbReference type="Pfam" id="PF21671"/>
    </source>
</evidence>
<evidence type="ECO:0000313" key="4">
    <source>
        <dbReference type="Proteomes" id="UP001329825"/>
    </source>
</evidence>
<keyword evidence="4" id="KW-1185">Reference proteome</keyword>
<protein>
    <recommendedName>
        <fullName evidence="2">Protein CPL1-like domain-containing protein</fullName>
    </recommendedName>
</protein>
<accession>A0ABZ1CZA0</accession>
<feature type="domain" description="Protein CPL1-like" evidence="2">
    <location>
        <begin position="238"/>
        <end position="306"/>
    </location>
</feature>
<reference evidence="3 4" key="1">
    <citation type="submission" date="2024-01" db="EMBL/GenBank/DDBJ databases">
        <title>Comparative genomics of Cryptococcus and Kwoniella reveals pathogenesis evolution and contrasting modes of karyotype evolution via chromosome fusion or intercentromeric recombination.</title>
        <authorList>
            <person name="Coelho M.A."/>
            <person name="David-Palma M."/>
            <person name="Shea T."/>
            <person name="Bowers K."/>
            <person name="McGinley-Smith S."/>
            <person name="Mohammad A.W."/>
            <person name="Gnirke A."/>
            <person name="Yurkov A.M."/>
            <person name="Nowrousian M."/>
            <person name="Sun S."/>
            <person name="Cuomo C.A."/>
            <person name="Heitman J."/>
        </authorList>
    </citation>
    <scope>NUCLEOTIDE SEQUENCE [LARGE SCALE GENOMIC DNA]</scope>
    <source>
        <strain evidence="3">CBS 11374</strain>
    </source>
</reference>
<dbReference type="EMBL" id="CP141885">
    <property type="protein sequence ID" value="WRT66946.1"/>
    <property type="molecule type" value="Genomic_DNA"/>
</dbReference>
<proteinExistence type="predicted"/>
<feature type="signal peptide" evidence="1">
    <location>
        <begin position="1"/>
        <end position="21"/>
    </location>
</feature>
<dbReference type="PANTHER" id="PTHR35192:SF2">
    <property type="entry name" value="APPLE DOMAIN-CONTAINING PROTEIN"/>
    <property type="match status" value="1"/>
</dbReference>
<keyword evidence="1" id="KW-0732">Signal</keyword>
<gene>
    <name evidence="3" type="ORF">IL334_003911</name>
</gene>
<dbReference type="Proteomes" id="UP001329825">
    <property type="component" value="Chromosome 5"/>
</dbReference>
<dbReference type="PANTHER" id="PTHR35192">
    <property type="entry name" value="PROTEIN, PUTATIVE-RELATED"/>
    <property type="match status" value="1"/>
</dbReference>
<sequence>MVLIYHLLLVAVSGCVMFAQASNVLIGCYSYPNALQGQSMTLLPDPNSSCMSYCNERNQVYSYDHIQPSTTGTGNDNYCYCTATAPSQSYMIDDALCQNGDPTTVTVFANVPGRRMTDGLDRTCWDLDPAPPPDATVNTALECMAICPRYAIVVYRNRDSSTNCFCEGYRWFEELVPTTCRTNVIFPYEMWNDPPVTPSAFVKRQEKRRLELEQDQKRDVCPSRLTGCNVIGGDELSYECIDTENELEACGGCINGEFTFEPPINTTSSLTGIDCTSLPGVSADGVACTGGHCLIYACEDGFELEEGDCIPL</sequence>
<feature type="chain" id="PRO_5045112759" description="Protein CPL1-like domain-containing protein" evidence="1">
    <location>
        <begin position="22"/>
        <end position="312"/>
    </location>
</feature>
<dbReference type="InterPro" id="IPR038955">
    <property type="entry name" value="PriA/CPL1_fungi"/>
</dbReference>
<dbReference type="Pfam" id="PF21671">
    <property type="entry name" value="CPL1-like"/>
    <property type="match status" value="1"/>
</dbReference>
<evidence type="ECO:0000313" key="3">
    <source>
        <dbReference type="EMBL" id="WRT66946.1"/>
    </source>
</evidence>
<dbReference type="RefSeq" id="XP_062791686.1">
    <property type="nucleotide sequence ID" value="XM_062935635.1"/>
</dbReference>
<name>A0ABZ1CZA0_9TREE</name>